<dbReference type="GO" id="GO:0005506">
    <property type="term" value="F:iron ion binding"/>
    <property type="evidence" value="ECO:0007669"/>
    <property type="project" value="InterPro"/>
</dbReference>
<evidence type="ECO:0000256" key="6">
    <source>
        <dbReference type="ARBA" id="ARBA00022737"/>
    </source>
</evidence>
<dbReference type="PIRSF" id="PIRSF000018">
    <property type="entry name" value="Mb_ADH_cyt_c"/>
    <property type="match status" value="1"/>
</dbReference>
<dbReference type="Pfam" id="PF13442">
    <property type="entry name" value="Cytochrome_CBB3"/>
    <property type="match status" value="1"/>
</dbReference>
<feature type="domain" description="Cytochrome c" evidence="11">
    <location>
        <begin position="187"/>
        <end position="295"/>
    </location>
</feature>
<dbReference type="InterPro" id="IPR014353">
    <property type="entry name" value="Membr-bd_ADH_cyt_c"/>
</dbReference>
<dbReference type="GO" id="GO:0009055">
    <property type="term" value="F:electron transfer activity"/>
    <property type="evidence" value="ECO:0007669"/>
    <property type="project" value="InterPro"/>
</dbReference>
<dbReference type="PROSITE" id="PS51007">
    <property type="entry name" value="CYTC"/>
    <property type="match status" value="3"/>
</dbReference>
<dbReference type="SUPFAM" id="SSF46626">
    <property type="entry name" value="Cytochrome c"/>
    <property type="match status" value="3"/>
</dbReference>
<reference evidence="12 13" key="1">
    <citation type="submission" date="2019-02" db="EMBL/GenBank/DDBJ databases">
        <title>Polymorphobacter sp. isolated from the lake at the Tibet of China.</title>
        <authorList>
            <person name="Li A."/>
        </authorList>
    </citation>
    <scope>NUCLEOTIDE SEQUENCE [LARGE SCALE GENOMIC DNA]</scope>
    <source>
        <strain evidence="12 13">DJ1R-1</strain>
    </source>
</reference>
<keyword evidence="6" id="KW-0677">Repeat</keyword>
<comment type="subcellular location">
    <subcellularLocation>
        <location evidence="1">Cell membrane</location>
    </subcellularLocation>
</comment>
<dbReference type="OrthoDB" id="9811281at2"/>
<proteinExistence type="predicted"/>
<feature type="binding site" description="covalent" evidence="9">
    <location>
        <position position="57"/>
    </location>
    <ligand>
        <name>heme c</name>
        <dbReference type="ChEBI" id="CHEBI:61717"/>
        <label>1</label>
    </ligand>
</feature>
<feature type="binding site" description="covalent" evidence="9">
    <location>
        <position position="202"/>
    </location>
    <ligand>
        <name>heme c</name>
        <dbReference type="ChEBI" id="CHEBI:61717"/>
        <label>2</label>
    </ligand>
</feature>
<organism evidence="12 13">
    <name type="scientific">Glacieibacterium arshaanense</name>
    <dbReference type="NCBI Taxonomy" id="2511025"/>
    <lineage>
        <taxon>Bacteria</taxon>
        <taxon>Pseudomonadati</taxon>
        <taxon>Pseudomonadota</taxon>
        <taxon>Alphaproteobacteria</taxon>
        <taxon>Sphingomonadales</taxon>
        <taxon>Sphingosinicellaceae</taxon>
        <taxon>Glacieibacterium</taxon>
    </lineage>
</organism>
<dbReference type="AlphaFoldDB" id="A0A4Y9EQJ8"/>
<evidence type="ECO:0000313" key="13">
    <source>
        <dbReference type="Proteomes" id="UP000297737"/>
    </source>
</evidence>
<feature type="binding site" description="axial binding residue" evidence="10">
    <location>
        <position position="336"/>
    </location>
    <ligand>
        <name>heme c</name>
        <dbReference type="ChEBI" id="CHEBI:61717"/>
        <label>3</label>
    </ligand>
    <ligandPart>
        <name>Fe</name>
        <dbReference type="ChEBI" id="CHEBI:18248"/>
    </ligandPart>
</feature>
<keyword evidence="13" id="KW-1185">Reference proteome</keyword>
<evidence type="ECO:0000256" key="4">
    <source>
        <dbReference type="ARBA" id="ARBA00022723"/>
    </source>
</evidence>
<feature type="domain" description="Cytochrome c" evidence="11">
    <location>
        <begin position="43"/>
        <end position="145"/>
    </location>
</feature>
<comment type="caution">
    <text evidence="12">The sequence shown here is derived from an EMBL/GenBank/DDBJ whole genome shotgun (WGS) entry which is preliminary data.</text>
</comment>
<dbReference type="GO" id="GO:0005886">
    <property type="term" value="C:plasma membrane"/>
    <property type="evidence" value="ECO:0007669"/>
    <property type="project" value="UniProtKB-SubCell"/>
</dbReference>
<dbReference type="PANTHER" id="PTHR35008">
    <property type="entry name" value="BLL4482 PROTEIN-RELATED"/>
    <property type="match status" value="1"/>
</dbReference>
<dbReference type="RefSeq" id="WP_135244588.1">
    <property type="nucleotide sequence ID" value="NZ_SIHO01000001.1"/>
</dbReference>
<dbReference type="GO" id="GO:0020037">
    <property type="term" value="F:heme binding"/>
    <property type="evidence" value="ECO:0007669"/>
    <property type="project" value="InterPro"/>
</dbReference>
<dbReference type="EMBL" id="SIHO01000001">
    <property type="protein sequence ID" value="TFU05864.1"/>
    <property type="molecule type" value="Genomic_DNA"/>
</dbReference>
<dbReference type="InterPro" id="IPR009056">
    <property type="entry name" value="Cyt_c-like_dom"/>
</dbReference>
<feature type="binding site" description="covalent" evidence="9">
    <location>
        <position position="332"/>
    </location>
    <ligand>
        <name>heme c</name>
        <dbReference type="ChEBI" id="CHEBI:61717"/>
        <label>3</label>
    </ligand>
</feature>
<dbReference type="GO" id="GO:0016614">
    <property type="term" value="F:oxidoreductase activity, acting on CH-OH group of donors"/>
    <property type="evidence" value="ECO:0007669"/>
    <property type="project" value="InterPro"/>
</dbReference>
<keyword evidence="8" id="KW-0472">Membrane</keyword>
<evidence type="ECO:0000313" key="12">
    <source>
        <dbReference type="EMBL" id="TFU05864.1"/>
    </source>
</evidence>
<keyword evidence="4 10" id="KW-0479">Metal-binding</keyword>
<evidence type="ECO:0000256" key="1">
    <source>
        <dbReference type="ARBA" id="ARBA00004236"/>
    </source>
</evidence>
<evidence type="ECO:0000259" key="11">
    <source>
        <dbReference type="PROSITE" id="PS51007"/>
    </source>
</evidence>
<feature type="binding site" description="axial binding residue" evidence="10">
    <location>
        <position position="206"/>
    </location>
    <ligand>
        <name>heme c</name>
        <dbReference type="ChEBI" id="CHEBI:61717"/>
        <label>2</label>
    </ligand>
    <ligandPart>
        <name>Fe</name>
        <dbReference type="ChEBI" id="CHEBI:18248"/>
    </ligandPart>
</feature>
<dbReference type="Gene3D" id="1.10.760.10">
    <property type="entry name" value="Cytochrome c-like domain"/>
    <property type="match status" value="3"/>
</dbReference>
<evidence type="ECO:0000256" key="10">
    <source>
        <dbReference type="PIRSR" id="PIRSR000018-51"/>
    </source>
</evidence>
<keyword evidence="7 10" id="KW-0408">Iron</keyword>
<evidence type="ECO:0000256" key="7">
    <source>
        <dbReference type="ARBA" id="ARBA00023004"/>
    </source>
</evidence>
<feature type="binding site" description="covalent" evidence="9">
    <location>
        <position position="335"/>
    </location>
    <ligand>
        <name>heme c</name>
        <dbReference type="ChEBI" id="CHEBI:61717"/>
        <label>3</label>
    </ligand>
</feature>
<feature type="binding site" description="axial binding residue" evidence="10">
    <location>
        <position position="61"/>
    </location>
    <ligand>
        <name>heme c</name>
        <dbReference type="ChEBI" id="CHEBI:61717"/>
        <label>1</label>
    </ligand>
    <ligandPart>
        <name>Fe</name>
        <dbReference type="ChEBI" id="CHEBI:18248"/>
    </ligandPart>
</feature>
<evidence type="ECO:0000256" key="9">
    <source>
        <dbReference type="PIRSR" id="PIRSR000018-50"/>
    </source>
</evidence>
<evidence type="ECO:0000256" key="5">
    <source>
        <dbReference type="ARBA" id="ARBA00022729"/>
    </source>
</evidence>
<protein>
    <submittedName>
        <fullName evidence="12">C-type cytochrome</fullName>
    </submittedName>
</protein>
<accession>A0A4Y9EQJ8</accession>
<feature type="binding site" description="covalent" evidence="9">
    <location>
        <position position="60"/>
    </location>
    <ligand>
        <name>heme c</name>
        <dbReference type="ChEBI" id="CHEBI:61717"/>
        <label>1</label>
    </ligand>
</feature>
<dbReference type="InterPro" id="IPR036909">
    <property type="entry name" value="Cyt_c-like_dom_sf"/>
</dbReference>
<evidence type="ECO:0000256" key="2">
    <source>
        <dbReference type="ARBA" id="ARBA00022475"/>
    </source>
</evidence>
<dbReference type="InterPro" id="IPR051459">
    <property type="entry name" value="Cytochrome_c-type_DH"/>
</dbReference>
<sequence>MINRWAFAAVTIMLAGLALVFALSWQSPISAIAPPKEDTFTAGLVDQGRILAAAGNCGACHSGGHGTLAGGNAFPTGYGTVFAPNITPDVGTGIGAWSQPAFARALREGVARDGSHLFPVFPYNHYTKLTDKDVAALYAYLMTRPAISYVAPSDTIPFPLNIRALQAGWKWAYFSEGRYRPDASRSAEWNRGAYLSEGLTHCGGCHTPRGKLGNEQASAAYGGSAIDGWDAPALTAANTSPLAWSAPALFNYLRTSTDARRGGASGPMSGVIHDGLAVLPDADIRAISVYFADLNGSDAHAGKDTAALARASVAAIAPQSNDADARLYAASCGACHYVGATPPTLARPDLTLNTALWLPAPTNLLHAIRGGVGLHEATPGLLMPGYASALPDADIVRIAAWLRRTRTTLPPWPDLAGDVARARQQESEPQ</sequence>
<feature type="domain" description="Cytochrome c" evidence="11">
    <location>
        <begin position="297"/>
        <end position="406"/>
    </location>
</feature>
<name>A0A4Y9EQJ8_9SPHN</name>
<gene>
    <name evidence="12" type="ORF">EUV02_02230</name>
</gene>
<evidence type="ECO:0000256" key="8">
    <source>
        <dbReference type="ARBA" id="ARBA00023136"/>
    </source>
</evidence>
<feature type="binding site" description="covalent" evidence="9">
    <location>
        <position position="205"/>
    </location>
    <ligand>
        <name>heme c</name>
        <dbReference type="ChEBI" id="CHEBI:61717"/>
        <label>2</label>
    </ligand>
</feature>
<keyword evidence="3 9" id="KW-0349">Heme</keyword>
<dbReference type="Proteomes" id="UP000297737">
    <property type="component" value="Unassembled WGS sequence"/>
</dbReference>
<keyword evidence="2" id="KW-1003">Cell membrane</keyword>
<comment type="cofactor">
    <cofactor evidence="9">
        <name>heme c</name>
        <dbReference type="ChEBI" id="CHEBI:61717"/>
    </cofactor>
    <text evidence="9">Binds 3 heme c groups covalently per subunit.</text>
</comment>
<dbReference type="PANTHER" id="PTHR35008:SF8">
    <property type="entry name" value="ALCOHOL DEHYDROGENASE CYTOCHROME C SUBUNIT"/>
    <property type="match status" value="1"/>
</dbReference>
<evidence type="ECO:0000256" key="3">
    <source>
        <dbReference type="ARBA" id="ARBA00022617"/>
    </source>
</evidence>
<dbReference type="Pfam" id="PF00034">
    <property type="entry name" value="Cytochrom_C"/>
    <property type="match status" value="1"/>
</dbReference>
<keyword evidence="5" id="KW-0732">Signal</keyword>